<organism evidence="1 2">
    <name type="scientific">Romanomermis culicivorax</name>
    <name type="common">Nematode worm</name>
    <dbReference type="NCBI Taxonomy" id="13658"/>
    <lineage>
        <taxon>Eukaryota</taxon>
        <taxon>Metazoa</taxon>
        <taxon>Ecdysozoa</taxon>
        <taxon>Nematoda</taxon>
        <taxon>Enoplea</taxon>
        <taxon>Dorylaimia</taxon>
        <taxon>Mermithida</taxon>
        <taxon>Mermithoidea</taxon>
        <taxon>Mermithidae</taxon>
        <taxon>Romanomermis</taxon>
    </lineage>
</organism>
<dbReference type="Proteomes" id="UP000887565">
    <property type="component" value="Unplaced"/>
</dbReference>
<reference evidence="2" key="1">
    <citation type="submission" date="2022-11" db="UniProtKB">
        <authorList>
            <consortium name="WormBaseParasite"/>
        </authorList>
    </citation>
    <scope>IDENTIFICATION</scope>
</reference>
<keyword evidence="1" id="KW-1185">Reference proteome</keyword>
<dbReference type="WBParaSite" id="nRc.2.0.1.t39017-RA">
    <property type="protein sequence ID" value="nRc.2.0.1.t39017-RA"/>
    <property type="gene ID" value="nRc.2.0.1.g39017"/>
</dbReference>
<name>A0A915KKR6_ROMCU</name>
<dbReference type="AlphaFoldDB" id="A0A915KKR6"/>
<accession>A0A915KKR6</accession>
<evidence type="ECO:0000313" key="1">
    <source>
        <dbReference type="Proteomes" id="UP000887565"/>
    </source>
</evidence>
<proteinExistence type="predicted"/>
<protein>
    <submittedName>
        <fullName evidence="2">Uncharacterized protein</fullName>
    </submittedName>
</protein>
<sequence>MAPKTWLSQRGSVLWRRRKEAGATPTDINCVISTKIMKMIRDKKFILLNSDPKFTATIYTTSGMIFLFQ</sequence>
<evidence type="ECO:0000313" key="2">
    <source>
        <dbReference type="WBParaSite" id="nRc.2.0.1.t39017-RA"/>
    </source>
</evidence>